<dbReference type="InterPro" id="IPR036259">
    <property type="entry name" value="MFS_trans_sf"/>
</dbReference>
<feature type="transmembrane region" description="Helical" evidence="1">
    <location>
        <begin position="71"/>
        <end position="91"/>
    </location>
</feature>
<evidence type="ECO:0000313" key="2">
    <source>
        <dbReference type="EMBL" id="KOB77356.1"/>
    </source>
</evidence>
<feature type="transmembrane region" description="Helical" evidence="1">
    <location>
        <begin position="42"/>
        <end position="64"/>
    </location>
</feature>
<proteinExistence type="predicted"/>
<keyword evidence="1" id="KW-0812">Transmembrane</keyword>
<sequence>MRPFARSIPQLVLALMVRFCINMSVGVQIQLGAEMLPTGLRAMGTSLIHITLYVATAISPFVVYSGRIWHGLPLIILAVLGLVGGGASLLLPETKGKPMPQTIADGEQLIRENTLYGKPEKEQQETDVIFLENKTSIEFG</sequence>
<keyword evidence="1" id="KW-0472">Membrane</keyword>
<dbReference type="EMBL" id="JTDY01000400">
    <property type="protein sequence ID" value="KOB77356.1"/>
    <property type="molecule type" value="Genomic_DNA"/>
</dbReference>
<dbReference type="SUPFAM" id="SSF103473">
    <property type="entry name" value="MFS general substrate transporter"/>
    <property type="match status" value="1"/>
</dbReference>
<accession>A0A0L7LQ82</accession>
<reference evidence="2 3" key="1">
    <citation type="journal article" date="2015" name="Genome Biol. Evol.">
        <title>The genome of winter moth (Operophtera brumata) provides a genomic perspective on sexual dimorphism and phenology.</title>
        <authorList>
            <person name="Derks M.F."/>
            <person name="Smit S."/>
            <person name="Salis L."/>
            <person name="Schijlen E."/>
            <person name="Bossers A."/>
            <person name="Mateman C."/>
            <person name="Pijl A.S."/>
            <person name="de Ridder D."/>
            <person name="Groenen M.A."/>
            <person name="Visser M.E."/>
            <person name="Megens H.J."/>
        </authorList>
    </citation>
    <scope>NUCLEOTIDE SEQUENCE [LARGE SCALE GENOMIC DNA]</scope>
    <source>
        <strain evidence="2">WM2013NL</strain>
        <tissue evidence="2">Head and thorax</tissue>
    </source>
</reference>
<name>A0A0L7LQ82_OPEBR</name>
<comment type="caution">
    <text evidence="2">The sequence shown here is derived from an EMBL/GenBank/DDBJ whole genome shotgun (WGS) entry which is preliminary data.</text>
</comment>
<dbReference type="AlphaFoldDB" id="A0A0L7LQ82"/>
<organism evidence="2 3">
    <name type="scientific">Operophtera brumata</name>
    <name type="common">Winter moth</name>
    <name type="synonym">Phalaena brumata</name>
    <dbReference type="NCBI Taxonomy" id="104452"/>
    <lineage>
        <taxon>Eukaryota</taxon>
        <taxon>Metazoa</taxon>
        <taxon>Ecdysozoa</taxon>
        <taxon>Arthropoda</taxon>
        <taxon>Hexapoda</taxon>
        <taxon>Insecta</taxon>
        <taxon>Pterygota</taxon>
        <taxon>Neoptera</taxon>
        <taxon>Endopterygota</taxon>
        <taxon>Lepidoptera</taxon>
        <taxon>Glossata</taxon>
        <taxon>Ditrysia</taxon>
        <taxon>Geometroidea</taxon>
        <taxon>Geometridae</taxon>
        <taxon>Larentiinae</taxon>
        <taxon>Operophtera</taxon>
    </lineage>
</organism>
<dbReference type="Gene3D" id="1.20.1250.20">
    <property type="entry name" value="MFS general substrate transporter like domains"/>
    <property type="match status" value="1"/>
</dbReference>
<dbReference type="STRING" id="104452.A0A0L7LQ82"/>
<evidence type="ECO:0000313" key="3">
    <source>
        <dbReference type="Proteomes" id="UP000037510"/>
    </source>
</evidence>
<gene>
    <name evidence="2" type="ORF">OBRU01_04226</name>
</gene>
<keyword evidence="3" id="KW-1185">Reference proteome</keyword>
<dbReference type="Proteomes" id="UP000037510">
    <property type="component" value="Unassembled WGS sequence"/>
</dbReference>
<keyword evidence="1" id="KW-1133">Transmembrane helix</keyword>
<protein>
    <submittedName>
        <fullName evidence="2">Organic cation transporter</fullName>
    </submittedName>
</protein>
<evidence type="ECO:0000256" key="1">
    <source>
        <dbReference type="SAM" id="Phobius"/>
    </source>
</evidence>